<dbReference type="GO" id="GO:0006310">
    <property type="term" value="P:DNA recombination"/>
    <property type="evidence" value="ECO:0007669"/>
    <property type="project" value="UniProtKB-KW"/>
</dbReference>
<dbReference type="Pfam" id="PF01385">
    <property type="entry name" value="OrfB_IS605"/>
    <property type="match status" value="1"/>
</dbReference>
<keyword evidence="4" id="KW-0233">DNA recombination</keyword>
<evidence type="ECO:0000256" key="1">
    <source>
        <dbReference type="ARBA" id="ARBA00008761"/>
    </source>
</evidence>
<keyword evidence="7" id="KW-1185">Reference proteome</keyword>
<name>A0A938XRL7_9FIRM</name>
<proteinExistence type="inferred from homology"/>
<dbReference type="Proteomes" id="UP000774000">
    <property type="component" value="Unassembled WGS sequence"/>
</dbReference>
<dbReference type="RefSeq" id="WP_204700262.1">
    <property type="nucleotide sequence ID" value="NZ_JAFBDQ010000002.1"/>
</dbReference>
<comment type="similarity">
    <text evidence="1">In the C-terminal section; belongs to the transposase 35 family.</text>
</comment>
<evidence type="ECO:0000256" key="2">
    <source>
        <dbReference type="ARBA" id="ARBA00022578"/>
    </source>
</evidence>
<organism evidence="6 7">
    <name type="scientific">Halanaerobacter jeridensis</name>
    <dbReference type="NCBI Taxonomy" id="706427"/>
    <lineage>
        <taxon>Bacteria</taxon>
        <taxon>Bacillati</taxon>
        <taxon>Bacillota</taxon>
        <taxon>Clostridia</taxon>
        <taxon>Halanaerobiales</taxon>
        <taxon>Halobacteroidaceae</taxon>
        <taxon>Halanaerobacter</taxon>
    </lineage>
</organism>
<protein>
    <submittedName>
        <fullName evidence="6">IS605 OrfB family transposase</fullName>
    </submittedName>
</protein>
<dbReference type="InterPro" id="IPR001959">
    <property type="entry name" value="Transposase"/>
</dbReference>
<gene>
    <name evidence="6" type="ORF">JOC47_000354</name>
</gene>
<dbReference type="AlphaFoldDB" id="A0A938XRL7"/>
<dbReference type="EMBL" id="JAFBDQ010000002">
    <property type="protein sequence ID" value="MBM7555529.1"/>
    <property type="molecule type" value="Genomic_DNA"/>
</dbReference>
<reference evidence="6" key="1">
    <citation type="submission" date="2021-01" db="EMBL/GenBank/DDBJ databases">
        <title>Genomic Encyclopedia of Type Strains, Phase IV (KMG-IV): sequencing the most valuable type-strain genomes for metagenomic binning, comparative biology and taxonomic classification.</title>
        <authorList>
            <person name="Goeker M."/>
        </authorList>
    </citation>
    <scope>NUCLEOTIDE SEQUENCE</scope>
    <source>
        <strain evidence="6">DSM 23230</strain>
    </source>
</reference>
<accession>A0A938XRL7</accession>
<evidence type="ECO:0000313" key="7">
    <source>
        <dbReference type="Proteomes" id="UP000774000"/>
    </source>
</evidence>
<evidence type="ECO:0000259" key="5">
    <source>
        <dbReference type="Pfam" id="PF01385"/>
    </source>
</evidence>
<dbReference type="GO" id="GO:0032196">
    <property type="term" value="P:transposition"/>
    <property type="evidence" value="ECO:0007669"/>
    <property type="project" value="UniProtKB-KW"/>
</dbReference>
<evidence type="ECO:0000313" key="6">
    <source>
        <dbReference type="EMBL" id="MBM7555529.1"/>
    </source>
</evidence>
<evidence type="ECO:0000256" key="4">
    <source>
        <dbReference type="ARBA" id="ARBA00023172"/>
    </source>
</evidence>
<dbReference type="NCBIfam" id="TIGR01766">
    <property type="entry name" value="IS200/IS605 family accessory protein TnpB-like domain"/>
    <property type="match status" value="1"/>
</dbReference>
<comment type="caution">
    <text evidence="6">The sequence shown here is derived from an EMBL/GenBank/DDBJ whole genome shotgun (WGS) entry which is preliminary data.</text>
</comment>
<dbReference type="GO" id="GO:0003677">
    <property type="term" value="F:DNA binding"/>
    <property type="evidence" value="ECO:0007669"/>
    <property type="project" value="UniProtKB-KW"/>
</dbReference>
<keyword evidence="3" id="KW-0238">DNA-binding</keyword>
<feature type="domain" description="Probable transposase IS891/IS1136/IS1341" evidence="5">
    <location>
        <begin position="210"/>
        <end position="327"/>
    </location>
</feature>
<sequence length="509" mass="59870">MLRTSKILIKDQDFKEFAIEKVYLTRHFENMLLILLEQDYKQEIGDKNLISNPYVMRAVIRDTKGGKYAEKVAYMKEKYKDHDLMQDLIKVGKQLKKDNLVMTIRKVKGNFQSFYTKNKNSDRKAKPPKPKSLSSLNHYTLLIDNDKGLGLSYLKKGKDKLGITLDHDRGRQYIRVNQQKLKQLVYGDLNNIQSINLQYSNGELYLLVTYHHNKKVQNNKPHKIAGLDIGVNNLAAVYIEDKDSPSLIVDGKKFKNYNSQFNRQIAKLSNTIDTLESKAKKKYLRKYINFLFEKRNRFFYDQFHKVSKRMLEYLDNHNVTELVISYTLNELKNNGNCNMQKKTKQNFIQIPFIKLLEYLEYKAQDFGIEVTVVDEGCTSKSNSFTKEVYKAKSLQKQIKDLKHQQDKTESDIEYQEYQRLIDAYKKLLKNYNYSGKRVKRGLYVDNSNDLAINSDINGARNILRLSPNYQEQKCTNLSKLCNPIKINSDYEFVKLLKDSWDYEIKRKVV</sequence>
<keyword evidence="2" id="KW-0815">Transposition</keyword>
<dbReference type="InterPro" id="IPR010095">
    <property type="entry name" value="Cas12f1-like_TNB"/>
</dbReference>
<evidence type="ECO:0000256" key="3">
    <source>
        <dbReference type="ARBA" id="ARBA00023125"/>
    </source>
</evidence>